<dbReference type="AlphaFoldDB" id="A0A644XK21"/>
<accession>A0A644XK21</accession>
<sequence>MEIAGKQGPDEHLITALSGESSLLYQRGEVYEGLFGGKVHPDAQCSIVLAVQIEVGRKVDSLCCCTYSFLLFYQRKDLIHIETQMQGVVALILLKRLMADSHFAGVIADQVGCHVTLHCLQQGKEGHDGHGRDCDGDGTEHRATEISEYVAKRNGRKFDRHCISSYW</sequence>
<comment type="caution">
    <text evidence="1">The sequence shown here is derived from an EMBL/GenBank/DDBJ whole genome shotgun (WGS) entry which is preliminary data.</text>
</comment>
<organism evidence="1">
    <name type="scientific">bioreactor metagenome</name>
    <dbReference type="NCBI Taxonomy" id="1076179"/>
    <lineage>
        <taxon>unclassified sequences</taxon>
        <taxon>metagenomes</taxon>
        <taxon>ecological metagenomes</taxon>
    </lineage>
</organism>
<evidence type="ECO:0000313" key="1">
    <source>
        <dbReference type="EMBL" id="MPM16449.1"/>
    </source>
</evidence>
<protein>
    <submittedName>
        <fullName evidence="1">Uncharacterized protein</fullName>
    </submittedName>
</protein>
<reference evidence="1" key="1">
    <citation type="submission" date="2019-08" db="EMBL/GenBank/DDBJ databases">
        <authorList>
            <person name="Kucharzyk K."/>
            <person name="Murdoch R.W."/>
            <person name="Higgins S."/>
            <person name="Loffler F."/>
        </authorList>
    </citation>
    <scope>NUCLEOTIDE SEQUENCE</scope>
</reference>
<gene>
    <name evidence="1" type="ORF">SDC9_62829</name>
</gene>
<dbReference type="EMBL" id="VSSQ01002612">
    <property type="protein sequence ID" value="MPM16449.1"/>
    <property type="molecule type" value="Genomic_DNA"/>
</dbReference>
<name>A0A644XK21_9ZZZZ</name>
<proteinExistence type="predicted"/>